<dbReference type="PANTHER" id="PTHR35269">
    <property type="entry name" value="SMALL VCP/P97-INTERACTING PROTEIN"/>
    <property type="match status" value="1"/>
</dbReference>
<dbReference type="GeneID" id="113467371"/>
<keyword evidence="2" id="KW-0564">Palmitate</keyword>
<feature type="region of interest" description="Disordered" evidence="4">
    <location>
        <begin position="99"/>
        <end position="149"/>
    </location>
</feature>
<evidence type="ECO:0000256" key="1">
    <source>
        <dbReference type="ARBA" id="ARBA00022707"/>
    </source>
</evidence>
<feature type="compositionally biased region" description="Basic and acidic residues" evidence="4">
    <location>
        <begin position="100"/>
        <end position="136"/>
    </location>
</feature>
<reference evidence="6" key="1">
    <citation type="submission" date="2025-08" db="UniProtKB">
        <authorList>
            <consortium name="RefSeq"/>
        </authorList>
    </citation>
    <scope>IDENTIFICATION</scope>
</reference>
<dbReference type="InterPro" id="IPR055366">
    <property type="entry name" value="SVIP_metazoa"/>
</dbReference>
<dbReference type="InterPro" id="IPR031632">
    <property type="entry name" value="SVIP"/>
</dbReference>
<dbReference type="CTD" id="258010"/>
<dbReference type="RefSeq" id="XP_026679303.1">
    <property type="nucleotide sequence ID" value="XM_026823502.1"/>
</dbReference>
<dbReference type="GO" id="GO:0005789">
    <property type="term" value="C:endoplasmic reticulum membrane"/>
    <property type="evidence" value="ECO:0007669"/>
    <property type="project" value="TreeGrafter"/>
</dbReference>
<name>A0A3Q0IX95_DIACI</name>
<dbReference type="PANTHER" id="PTHR35269:SF1">
    <property type="entry name" value="SMALL VCP_P97-INTERACTING PROTEIN"/>
    <property type="match status" value="1"/>
</dbReference>
<dbReference type="Pfam" id="PF15811">
    <property type="entry name" value="SVIP"/>
    <property type="match status" value="1"/>
</dbReference>
<keyword evidence="5" id="KW-1185">Reference proteome</keyword>
<dbReference type="GO" id="GO:1904293">
    <property type="term" value="P:negative regulation of ERAD pathway"/>
    <property type="evidence" value="ECO:0007669"/>
    <property type="project" value="TreeGrafter"/>
</dbReference>
<sequence>MVVLTTLQEIIEDKRVKNNDYRKITTMQITMVVLTTLQEIIEDKRETNLEISVVLNLRSSRVYKPITYLNINKSYIIIYLLAENVTCLQDQKRQQIAQAAEKRAKENESKGIKNPEKVKRMQELARQRELQEEEAARSSTEGGLKWQVG</sequence>
<dbReference type="PaxDb" id="121845-A0A3Q0IX95"/>
<keyword evidence="3" id="KW-0449">Lipoprotein</keyword>
<accession>A0A3Q0IX95</accession>
<evidence type="ECO:0000256" key="3">
    <source>
        <dbReference type="ARBA" id="ARBA00023288"/>
    </source>
</evidence>
<keyword evidence="1" id="KW-0519">Myristate</keyword>
<dbReference type="GO" id="GO:1904240">
    <property type="term" value="P:negative regulation of VCP-NPL4-UFD1 AAA ATPase complex assembly"/>
    <property type="evidence" value="ECO:0007669"/>
    <property type="project" value="TreeGrafter"/>
</dbReference>
<dbReference type="STRING" id="121845.A0A3Q0IX95"/>
<proteinExistence type="predicted"/>
<gene>
    <name evidence="6" type="primary">LOC113467371</name>
</gene>
<evidence type="ECO:0000256" key="4">
    <source>
        <dbReference type="SAM" id="MobiDB-lite"/>
    </source>
</evidence>
<protein>
    <submittedName>
        <fullName evidence="6">Uncharacterized protein LOC113467371</fullName>
    </submittedName>
</protein>
<dbReference type="GO" id="GO:0010508">
    <property type="term" value="P:positive regulation of autophagy"/>
    <property type="evidence" value="ECO:0007669"/>
    <property type="project" value="TreeGrafter"/>
</dbReference>
<organism evidence="5 6">
    <name type="scientific">Diaphorina citri</name>
    <name type="common">Asian citrus psyllid</name>
    <dbReference type="NCBI Taxonomy" id="121845"/>
    <lineage>
        <taxon>Eukaryota</taxon>
        <taxon>Metazoa</taxon>
        <taxon>Ecdysozoa</taxon>
        <taxon>Arthropoda</taxon>
        <taxon>Hexapoda</taxon>
        <taxon>Insecta</taxon>
        <taxon>Pterygota</taxon>
        <taxon>Neoptera</taxon>
        <taxon>Paraneoptera</taxon>
        <taxon>Hemiptera</taxon>
        <taxon>Sternorrhyncha</taxon>
        <taxon>Psylloidea</taxon>
        <taxon>Psyllidae</taxon>
        <taxon>Diaphorininae</taxon>
        <taxon>Diaphorina</taxon>
    </lineage>
</organism>
<dbReference type="Proteomes" id="UP000079169">
    <property type="component" value="Unplaced"/>
</dbReference>
<evidence type="ECO:0000256" key="2">
    <source>
        <dbReference type="ARBA" id="ARBA00023139"/>
    </source>
</evidence>
<dbReference type="AlphaFoldDB" id="A0A3Q0IX95"/>
<dbReference type="GO" id="GO:1904153">
    <property type="term" value="P:negative regulation of retrograde protein transport, ER to cytosol"/>
    <property type="evidence" value="ECO:0007669"/>
    <property type="project" value="TreeGrafter"/>
</dbReference>
<evidence type="ECO:0000313" key="5">
    <source>
        <dbReference type="Proteomes" id="UP000079169"/>
    </source>
</evidence>
<evidence type="ECO:0000313" key="6">
    <source>
        <dbReference type="RefSeq" id="XP_026679303.1"/>
    </source>
</evidence>
<dbReference type="KEGG" id="dci:113467371"/>